<sequence length="271" mass="30305">MDVVSRLSNSFCACHGTVRTIMFGGMTTARLPRIPLYQELRESLAADLAQGLYPVGSRFPSEHELCARYGLGRHTIREALRGLQEAGMLSRRVGSGSTVTALTPPDKYVYRIDSIDNLTSYAHRAMLYTQQESVVVLRKQLADDLGAPTGSRWLRIAGLRREPSEELPIAWTEVFVAEPYIEIRQSLGDVVNAIYQKLSEQYGLQIAEVERKIFASAMPAAFAAALSCDPGCPALVERRSYWTDEGELFEISLSFYAGDRFSQSIRLKREK</sequence>
<dbReference type="InterPro" id="IPR028978">
    <property type="entry name" value="Chorismate_lyase_/UTRA_dom_sf"/>
</dbReference>
<dbReference type="SMART" id="SM00866">
    <property type="entry name" value="UTRA"/>
    <property type="match status" value="1"/>
</dbReference>
<keyword evidence="2" id="KW-0238">DNA-binding</keyword>
<keyword evidence="3" id="KW-0804">Transcription</keyword>
<name>A0A2W5MWQ8_RHOSU</name>
<dbReference type="Pfam" id="PF07702">
    <property type="entry name" value="UTRA"/>
    <property type="match status" value="1"/>
</dbReference>
<dbReference type="GO" id="GO:0003700">
    <property type="term" value="F:DNA-binding transcription factor activity"/>
    <property type="evidence" value="ECO:0007669"/>
    <property type="project" value="InterPro"/>
</dbReference>
<proteinExistence type="predicted"/>
<dbReference type="AlphaFoldDB" id="A0A2W5MWQ8"/>
<dbReference type="PANTHER" id="PTHR44846:SF1">
    <property type="entry name" value="MANNOSYL-D-GLYCERATE TRANSPORT_METABOLISM SYSTEM REPRESSOR MNGR-RELATED"/>
    <property type="match status" value="1"/>
</dbReference>
<gene>
    <name evidence="5" type="ORF">DI556_22150</name>
</gene>
<dbReference type="InterPro" id="IPR036390">
    <property type="entry name" value="WH_DNA-bd_sf"/>
</dbReference>
<evidence type="ECO:0000256" key="2">
    <source>
        <dbReference type="ARBA" id="ARBA00023125"/>
    </source>
</evidence>
<protein>
    <recommendedName>
        <fullName evidence="4">HTH gntR-type domain-containing protein</fullName>
    </recommendedName>
</protein>
<dbReference type="SUPFAM" id="SSF46785">
    <property type="entry name" value="Winged helix' DNA-binding domain"/>
    <property type="match status" value="1"/>
</dbReference>
<dbReference type="InterPro" id="IPR050679">
    <property type="entry name" value="Bact_HTH_transcr_reg"/>
</dbReference>
<dbReference type="Proteomes" id="UP000249185">
    <property type="component" value="Unassembled WGS sequence"/>
</dbReference>
<keyword evidence="1" id="KW-0805">Transcription regulation</keyword>
<organism evidence="5 6">
    <name type="scientific">Rhodovulum sulfidophilum</name>
    <name type="common">Rhodobacter sulfidophilus</name>
    <dbReference type="NCBI Taxonomy" id="35806"/>
    <lineage>
        <taxon>Bacteria</taxon>
        <taxon>Pseudomonadati</taxon>
        <taxon>Pseudomonadota</taxon>
        <taxon>Alphaproteobacteria</taxon>
        <taxon>Rhodobacterales</taxon>
        <taxon>Paracoccaceae</taxon>
        <taxon>Rhodovulum</taxon>
    </lineage>
</organism>
<evidence type="ECO:0000256" key="1">
    <source>
        <dbReference type="ARBA" id="ARBA00023015"/>
    </source>
</evidence>
<dbReference type="PANTHER" id="PTHR44846">
    <property type="entry name" value="MANNOSYL-D-GLYCERATE TRANSPORT/METABOLISM SYSTEM REPRESSOR MNGR-RELATED"/>
    <property type="match status" value="1"/>
</dbReference>
<dbReference type="PROSITE" id="PS50949">
    <property type="entry name" value="HTH_GNTR"/>
    <property type="match status" value="1"/>
</dbReference>
<dbReference type="EMBL" id="QFPW01000041">
    <property type="protein sequence ID" value="PZQ45721.1"/>
    <property type="molecule type" value="Genomic_DNA"/>
</dbReference>
<accession>A0A2W5MWQ8</accession>
<feature type="domain" description="HTH gntR-type" evidence="4">
    <location>
        <begin position="34"/>
        <end position="102"/>
    </location>
</feature>
<dbReference type="SMART" id="SM00345">
    <property type="entry name" value="HTH_GNTR"/>
    <property type="match status" value="1"/>
</dbReference>
<dbReference type="SUPFAM" id="SSF64288">
    <property type="entry name" value="Chorismate lyase-like"/>
    <property type="match status" value="1"/>
</dbReference>
<evidence type="ECO:0000259" key="4">
    <source>
        <dbReference type="PROSITE" id="PS50949"/>
    </source>
</evidence>
<dbReference type="InterPro" id="IPR011663">
    <property type="entry name" value="UTRA"/>
</dbReference>
<dbReference type="Gene3D" id="3.40.1410.10">
    <property type="entry name" value="Chorismate lyase-like"/>
    <property type="match status" value="1"/>
</dbReference>
<reference evidence="5 6" key="1">
    <citation type="submission" date="2017-08" db="EMBL/GenBank/DDBJ databases">
        <title>Infants hospitalized years apart are colonized by the same room-sourced microbial strains.</title>
        <authorList>
            <person name="Brooks B."/>
            <person name="Olm M.R."/>
            <person name="Firek B.A."/>
            <person name="Baker R."/>
            <person name="Thomas B.C."/>
            <person name="Morowitz M.J."/>
            <person name="Banfield J.F."/>
        </authorList>
    </citation>
    <scope>NUCLEOTIDE SEQUENCE [LARGE SCALE GENOMIC DNA]</scope>
    <source>
        <strain evidence="5">S2_005_002_R2_34</strain>
    </source>
</reference>
<dbReference type="InterPro" id="IPR036388">
    <property type="entry name" value="WH-like_DNA-bd_sf"/>
</dbReference>
<dbReference type="GO" id="GO:0045892">
    <property type="term" value="P:negative regulation of DNA-templated transcription"/>
    <property type="evidence" value="ECO:0007669"/>
    <property type="project" value="TreeGrafter"/>
</dbReference>
<dbReference type="Pfam" id="PF00392">
    <property type="entry name" value="GntR"/>
    <property type="match status" value="1"/>
</dbReference>
<dbReference type="CDD" id="cd07377">
    <property type="entry name" value="WHTH_GntR"/>
    <property type="match status" value="1"/>
</dbReference>
<evidence type="ECO:0000313" key="6">
    <source>
        <dbReference type="Proteomes" id="UP000249185"/>
    </source>
</evidence>
<dbReference type="InterPro" id="IPR000524">
    <property type="entry name" value="Tscrpt_reg_HTH_GntR"/>
</dbReference>
<comment type="caution">
    <text evidence="5">The sequence shown here is derived from an EMBL/GenBank/DDBJ whole genome shotgun (WGS) entry which is preliminary data.</text>
</comment>
<evidence type="ECO:0000256" key="3">
    <source>
        <dbReference type="ARBA" id="ARBA00023163"/>
    </source>
</evidence>
<dbReference type="GO" id="GO:0003677">
    <property type="term" value="F:DNA binding"/>
    <property type="evidence" value="ECO:0007669"/>
    <property type="project" value="UniProtKB-KW"/>
</dbReference>
<dbReference type="Gene3D" id="1.10.10.10">
    <property type="entry name" value="Winged helix-like DNA-binding domain superfamily/Winged helix DNA-binding domain"/>
    <property type="match status" value="1"/>
</dbReference>
<dbReference type="PRINTS" id="PR00035">
    <property type="entry name" value="HTHGNTR"/>
</dbReference>
<evidence type="ECO:0000313" key="5">
    <source>
        <dbReference type="EMBL" id="PZQ45721.1"/>
    </source>
</evidence>